<name>A0A644Z0T5_9ZZZZ</name>
<evidence type="ECO:0000313" key="1">
    <source>
        <dbReference type="EMBL" id="MPM33621.1"/>
    </source>
</evidence>
<accession>A0A644Z0T5</accession>
<gene>
    <name evidence="1" type="ORF">SDC9_80198</name>
</gene>
<reference evidence="1" key="1">
    <citation type="submission" date="2019-08" db="EMBL/GenBank/DDBJ databases">
        <authorList>
            <person name="Kucharzyk K."/>
            <person name="Murdoch R.W."/>
            <person name="Higgins S."/>
            <person name="Loffler F."/>
        </authorList>
    </citation>
    <scope>NUCLEOTIDE SEQUENCE</scope>
</reference>
<dbReference type="AlphaFoldDB" id="A0A644Z0T5"/>
<dbReference type="EMBL" id="VSSQ01006711">
    <property type="protein sequence ID" value="MPM33621.1"/>
    <property type="molecule type" value="Genomic_DNA"/>
</dbReference>
<comment type="caution">
    <text evidence="1">The sequence shown here is derived from an EMBL/GenBank/DDBJ whole genome shotgun (WGS) entry which is preliminary data.</text>
</comment>
<organism evidence="1">
    <name type="scientific">bioreactor metagenome</name>
    <dbReference type="NCBI Taxonomy" id="1076179"/>
    <lineage>
        <taxon>unclassified sequences</taxon>
        <taxon>metagenomes</taxon>
        <taxon>ecological metagenomes</taxon>
    </lineage>
</organism>
<proteinExistence type="predicted"/>
<protein>
    <submittedName>
        <fullName evidence="1">Uncharacterized protein</fullName>
    </submittedName>
</protein>
<sequence>MKRKIPGYLSYVLLLGLCGLIWGCAPQQPKKLLSEDIDVLTVFADDIAILKNAKYPTNSQEKYLAAKHLAESVDFALTRNVATLAKLFRPEDGVVTYTTEYGDEVVFYYNYQDHYVRLRFWFAKKLVTDSEVRIK</sequence>